<organism evidence="1 2">
    <name type="scientific">Castanea mollissima</name>
    <name type="common">Chinese chestnut</name>
    <dbReference type="NCBI Taxonomy" id="60419"/>
    <lineage>
        <taxon>Eukaryota</taxon>
        <taxon>Viridiplantae</taxon>
        <taxon>Streptophyta</taxon>
        <taxon>Embryophyta</taxon>
        <taxon>Tracheophyta</taxon>
        <taxon>Spermatophyta</taxon>
        <taxon>Magnoliopsida</taxon>
        <taxon>eudicotyledons</taxon>
        <taxon>Gunneridae</taxon>
        <taxon>Pentapetalae</taxon>
        <taxon>rosids</taxon>
        <taxon>fabids</taxon>
        <taxon>Fagales</taxon>
        <taxon>Fagaceae</taxon>
        <taxon>Castanea</taxon>
    </lineage>
</organism>
<dbReference type="OrthoDB" id="994806at2759"/>
<dbReference type="SUPFAM" id="SSF52058">
    <property type="entry name" value="L domain-like"/>
    <property type="match status" value="1"/>
</dbReference>
<dbReference type="Pfam" id="PF00560">
    <property type="entry name" value="LRR_1"/>
    <property type="match status" value="1"/>
</dbReference>
<comment type="caution">
    <text evidence="1">The sequence shown here is derived from an EMBL/GenBank/DDBJ whole genome shotgun (WGS) entry which is preliminary data.</text>
</comment>
<dbReference type="InterPro" id="IPR001611">
    <property type="entry name" value="Leu-rich_rpt"/>
</dbReference>
<protein>
    <submittedName>
        <fullName evidence="1">Uncharacterized protein</fullName>
    </submittedName>
</protein>
<dbReference type="EMBL" id="JRKL02005811">
    <property type="protein sequence ID" value="KAF3949876.1"/>
    <property type="molecule type" value="Genomic_DNA"/>
</dbReference>
<gene>
    <name evidence="1" type="ORF">CMV_024304</name>
</gene>
<accession>A0A8J4QNC8</accession>
<dbReference type="AlphaFoldDB" id="A0A8J4QNC8"/>
<proteinExistence type="predicted"/>
<name>A0A8J4QNC8_9ROSI</name>
<evidence type="ECO:0000313" key="2">
    <source>
        <dbReference type="Proteomes" id="UP000737018"/>
    </source>
</evidence>
<dbReference type="Proteomes" id="UP000737018">
    <property type="component" value="Unassembled WGS sequence"/>
</dbReference>
<dbReference type="PANTHER" id="PTHR48058:SF28">
    <property type="entry name" value="OS04G0122000 PROTEIN"/>
    <property type="match status" value="1"/>
</dbReference>
<dbReference type="Gene3D" id="3.80.10.10">
    <property type="entry name" value="Ribonuclease Inhibitor"/>
    <property type="match status" value="1"/>
</dbReference>
<reference evidence="1" key="1">
    <citation type="submission" date="2020-03" db="EMBL/GenBank/DDBJ databases">
        <title>Castanea mollissima Vanexum genome sequencing.</title>
        <authorList>
            <person name="Staton M."/>
        </authorList>
    </citation>
    <scope>NUCLEOTIDE SEQUENCE</scope>
    <source>
        <tissue evidence="1">Leaf</tissue>
    </source>
</reference>
<evidence type="ECO:0000313" key="1">
    <source>
        <dbReference type="EMBL" id="KAF3949876.1"/>
    </source>
</evidence>
<sequence length="130" mass="15091">MTTKLAESLSYQYMGDFNRTPIPTFLGSMASLTHLGLSYSNFSGRIPHQLGNLSNLCYLNLAGAIPHCLKYWQSLTHLNLGSNDISAKKLPPLVSESRHYLAKREWYRFMLFKMNRWQRYCTRSYFLVLS</sequence>
<keyword evidence="2" id="KW-1185">Reference proteome</keyword>
<dbReference type="InterPro" id="IPR032675">
    <property type="entry name" value="LRR_dom_sf"/>
</dbReference>
<dbReference type="PANTHER" id="PTHR48058">
    <property type="entry name" value="LRR RECEPTOR-LIKE SERINE/THREONINE-PROTEIN KINASE FLS2-RELATED"/>
    <property type="match status" value="1"/>
</dbReference>